<dbReference type="AlphaFoldDB" id="A0A4Z2F4C4"/>
<accession>A0A4Z2F4C4</accession>
<sequence length="163" mass="17505">MAASCRPSSSPCPWEKKRCLRWSDHKSIQSDIWTQASAEQRASGCKDQGPGTKDQEPGTKDQGPGTRDQGPRTRDQGPGTRDQGPGSRNQGPGTRVTGTRAIVLAYLQSEPVCPPARSGGLVSISLRPPADNDSAHNGRTEPVYKVQAEPWLCREAGLPDDVC</sequence>
<dbReference type="EMBL" id="SRLO01001664">
    <property type="protein sequence ID" value="TNN36076.1"/>
    <property type="molecule type" value="Genomic_DNA"/>
</dbReference>
<evidence type="ECO:0000313" key="2">
    <source>
        <dbReference type="EMBL" id="TNN36076.1"/>
    </source>
</evidence>
<evidence type="ECO:0000256" key="1">
    <source>
        <dbReference type="SAM" id="MobiDB-lite"/>
    </source>
</evidence>
<keyword evidence="3" id="KW-1185">Reference proteome</keyword>
<dbReference type="Proteomes" id="UP000314294">
    <property type="component" value="Unassembled WGS sequence"/>
</dbReference>
<proteinExistence type="predicted"/>
<organism evidence="2 3">
    <name type="scientific">Liparis tanakae</name>
    <name type="common">Tanaka's snailfish</name>
    <dbReference type="NCBI Taxonomy" id="230148"/>
    <lineage>
        <taxon>Eukaryota</taxon>
        <taxon>Metazoa</taxon>
        <taxon>Chordata</taxon>
        <taxon>Craniata</taxon>
        <taxon>Vertebrata</taxon>
        <taxon>Euteleostomi</taxon>
        <taxon>Actinopterygii</taxon>
        <taxon>Neopterygii</taxon>
        <taxon>Teleostei</taxon>
        <taxon>Neoteleostei</taxon>
        <taxon>Acanthomorphata</taxon>
        <taxon>Eupercaria</taxon>
        <taxon>Perciformes</taxon>
        <taxon>Cottioidei</taxon>
        <taxon>Cottales</taxon>
        <taxon>Liparidae</taxon>
        <taxon>Liparis</taxon>
    </lineage>
</organism>
<name>A0A4Z2F4C4_9TELE</name>
<feature type="compositionally biased region" description="Polar residues" evidence="1">
    <location>
        <begin position="31"/>
        <end position="40"/>
    </location>
</feature>
<reference evidence="2 3" key="1">
    <citation type="submission" date="2019-03" db="EMBL/GenBank/DDBJ databases">
        <title>First draft genome of Liparis tanakae, snailfish: a comprehensive survey of snailfish specific genes.</title>
        <authorList>
            <person name="Kim W."/>
            <person name="Song I."/>
            <person name="Jeong J.-H."/>
            <person name="Kim D."/>
            <person name="Kim S."/>
            <person name="Ryu S."/>
            <person name="Song J.Y."/>
            <person name="Lee S.K."/>
        </authorList>
    </citation>
    <scope>NUCLEOTIDE SEQUENCE [LARGE SCALE GENOMIC DNA]</scope>
    <source>
        <tissue evidence="2">Muscle</tissue>
    </source>
</reference>
<gene>
    <name evidence="2" type="ORF">EYF80_053753</name>
</gene>
<feature type="region of interest" description="Disordered" evidence="1">
    <location>
        <begin position="31"/>
        <end position="97"/>
    </location>
</feature>
<comment type="caution">
    <text evidence="2">The sequence shown here is derived from an EMBL/GenBank/DDBJ whole genome shotgun (WGS) entry which is preliminary data.</text>
</comment>
<protein>
    <submittedName>
        <fullName evidence="2">Uncharacterized protein</fullName>
    </submittedName>
</protein>
<evidence type="ECO:0000313" key="3">
    <source>
        <dbReference type="Proteomes" id="UP000314294"/>
    </source>
</evidence>
<dbReference type="OrthoDB" id="9943385at2759"/>